<keyword evidence="1" id="KW-0472">Membrane</keyword>
<keyword evidence="1" id="KW-0812">Transmembrane</keyword>
<reference evidence="2" key="1">
    <citation type="submission" date="2018-05" db="EMBL/GenBank/DDBJ databases">
        <authorList>
            <person name="Lanie J.A."/>
            <person name="Ng W.-L."/>
            <person name="Kazmierczak K.M."/>
            <person name="Andrzejewski T.M."/>
            <person name="Davidsen T.M."/>
            <person name="Wayne K.J."/>
            <person name="Tettelin H."/>
            <person name="Glass J.I."/>
            <person name="Rusch D."/>
            <person name="Podicherti R."/>
            <person name="Tsui H.-C.T."/>
            <person name="Winkler M.E."/>
        </authorList>
    </citation>
    <scope>NUCLEOTIDE SEQUENCE</scope>
</reference>
<evidence type="ECO:0008006" key="3">
    <source>
        <dbReference type="Google" id="ProtNLM"/>
    </source>
</evidence>
<dbReference type="AlphaFoldDB" id="A0A382LR96"/>
<name>A0A382LR96_9ZZZZ</name>
<evidence type="ECO:0000313" key="2">
    <source>
        <dbReference type="EMBL" id="SVC37602.1"/>
    </source>
</evidence>
<sequence>VLAFSFLIYFMTMSPTVSFWDCGEFIATSYTLGVPHPPGSPLYLIIGRIFSMLPFNNDIAYRVNMISPIVSAVAVMLLYLIIVKFSAHWRGGINNKSDALIAFGGALVGSLTFAFTDSHWFNAVEAEVYSMSTFFTAIVAWLILHWAERADKPGNERYIL</sequence>
<dbReference type="Pfam" id="PF11028">
    <property type="entry name" value="TMEM260-like"/>
    <property type="match status" value="1"/>
</dbReference>
<feature type="transmembrane region" description="Helical" evidence="1">
    <location>
        <begin position="128"/>
        <end position="147"/>
    </location>
</feature>
<dbReference type="PANTHER" id="PTHR16214:SF3">
    <property type="entry name" value="TRANSMEMBRANE PROTEIN 260"/>
    <property type="match status" value="1"/>
</dbReference>
<gene>
    <name evidence="2" type="ORF">METZ01_LOCUS290456</name>
</gene>
<dbReference type="InterPro" id="IPR052724">
    <property type="entry name" value="GT117_domain-containing"/>
</dbReference>
<organism evidence="2">
    <name type="scientific">marine metagenome</name>
    <dbReference type="NCBI Taxonomy" id="408172"/>
    <lineage>
        <taxon>unclassified sequences</taxon>
        <taxon>metagenomes</taxon>
        <taxon>ecological metagenomes</taxon>
    </lineage>
</organism>
<dbReference type="PANTHER" id="PTHR16214">
    <property type="entry name" value="TRANSMEMBRANE PROTEIN 260"/>
    <property type="match status" value="1"/>
</dbReference>
<evidence type="ECO:0000256" key="1">
    <source>
        <dbReference type="SAM" id="Phobius"/>
    </source>
</evidence>
<feature type="transmembrane region" description="Helical" evidence="1">
    <location>
        <begin position="65"/>
        <end position="87"/>
    </location>
</feature>
<dbReference type="InterPro" id="IPR021280">
    <property type="entry name" value="TMEM260-like"/>
</dbReference>
<feature type="non-terminal residue" evidence="2">
    <location>
        <position position="160"/>
    </location>
</feature>
<feature type="non-terminal residue" evidence="2">
    <location>
        <position position="1"/>
    </location>
</feature>
<keyword evidence="1" id="KW-1133">Transmembrane helix</keyword>
<feature type="transmembrane region" description="Helical" evidence="1">
    <location>
        <begin position="99"/>
        <end position="116"/>
    </location>
</feature>
<accession>A0A382LR96</accession>
<protein>
    <recommendedName>
        <fullName evidence="3">DUF2723 domain-containing protein</fullName>
    </recommendedName>
</protein>
<dbReference type="EMBL" id="UINC01087863">
    <property type="protein sequence ID" value="SVC37602.1"/>
    <property type="molecule type" value="Genomic_DNA"/>
</dbReference>
<proteinExistence type="predicted"/>